<evidence type="ECO:0000259" key="3">
    <source>
        <dbReference type="Pfam" id="PF05649"/>
    </source>
</evidence>
<evidence type="ECO:0000256" key="1">
    <source>
        <dbReference type="SAM" id="MobiDB-lite"/>
    </source>
</evidence>
<reference evidence="4 5" key="1">
    <citation type="submission" date="2009-11" db="EMBL/GenBank/DDBJ databases">
        <title>Annotation of Allomyces macrogynus ATCC 38327.</title>
        <authorList>
            <consortium name="The Broad Institute Genome Sequencing Platform"/>
            <person name="Russ C."/>
            <person name="Cuomo C."/>
            <person name="Burger G."/>
            <person name="Gray M.W."/>
            <person name="Holland P.W.H."/>
            <person name="King N."/>
            <person name="Lang F.B.F."/>
            <person name="Roger A.J."/>
            <person name="Ruiz-Trillo I."/>
            <person name="Young S.K."/>
            <person name="Zeng Q."/>
            <person name="Gargeya S."/>
            <person name="Fitzgerald M."/>
            <person name="Haas B."/>
            <person name="Abouelleil A."/>
            <person name="Alvarado L."/>
            <person name="Arachchi H.M."/>
            <person name="Berlin A."/>
            <person name="Chapman S.B."/>
            <person name="Gearin G."/>
            <person name="Goldberg J."/>
            <person name="Griggs A."/>
            <person name="Gujja S."/>
            <person name="Hansen M."/>
            <person name="Heiman D."/>
            <person name="Howarth C."/>
            <person name="Larimer J."/>
            <person name="Lui A."/>
            <person name="MacDonald P.J.P."/>
            <person name="McCowen C."/>
            <person name="Montmayeur A."/>
            <person name="Murphy C."/>
            <person name="Neiman D."/>
            <person name="Pearson M."/>
            <person name="Priest M."/>
            <person name="Roberts A."/>
            <person name="Saif S."/>
            <person name="Shea T."/>
            <person name="Sisk P."/>
            <person name="Stolte C."/>
            <person name="Sykes S."/>
            <person name="Wortman J."/>
            <person name="Nusbaum C."/>
            <person name="Birren B."/>
        </authorList>
    </citation>
    <scope>NUCLEOTIDE SEQUENCE [LARGE SCALE GENOMIC DNA]</scope>
    <source>
        <strain evidence="4 5">ATCC 38327</strain>
    </source>
</reference>
<dbReference type="InterPro" id="IPR008753">
    <property type="entry name" value="Peptidase_M13_N"/>
</dbReference>
<gene>
    <name evidence="4" type="ORF">AMAG_19301</name>
</gene>
<feature type="compositionally biased region" description="Acidic residues" evidence="1">
    <location>
        <begin position="49"/>
        <end position="58"/>
    </location>
</feature>
<dbReference type="GO" id="GO:0005886">
    <property type="term" value="C:plasma membrane"/>
    <property type="evidence" value="ECO:0007669"/>
    <property type="project" value="TreeGrafter"/>
</dbReference>
<keyword evidence="5" id="KW-1185">Reference proteome</keyword>
<dbReference type="Proteomes" id="UP000054350">
    <property type="component" value="Unassembled WGS sequence"/>
</dbReference>
<dbReference type="OrthoDB" id="6475849at2759"/>
<dbReference type="VEuPathDB" id="FungiDB:AMAG_19301"/>
<protein>
    <recommendedName>
        <fullName evidence="3">Peptidase M13 N-terminal domain-containing protein</fullName>
    </recommendedName>
</protein>
<dbReference type="Gene3D" id="1.10.1380.10">
    <property type="entry name" value="Neutral endopeptidase , domain2"/>
    <property type="match status" value="2"/>
</dbReference>
<feature type="domain" description="Peptidase M13 N-terminal" evidence="3">
    <location>
        <begin position="197"/>
        <end position="375"/>
    </location>
</feature>
<dbReference type="PANTHER" id="PTHR11733:SF167">
    <property type="entry name" value="FI17812P1-RELATED"/>
    <property type="match status" value="1"/>
</dbReference>
<dbReference type="STRING" id="578462.A0A0L0STV5"/>
<keyword evidence="2" id="KW-0472">Membrane</keyword>
<reference evidence="5" key="2">
    <citation type="submission" date="2009-11" db="EMBL/GenBank/DDBJ databases">
        <title>The Genome Sequence of Allomyces macrogynus strain ATCC 38327.</title>
        <authorList>
            <consortium name="The Broad Institute Genome Sequencing Platform"/>
            <person name="Russ C."/>
            <person name="Cuomo C."/>
            <person name="Shea T."/>
            <person name="Young S.K."/>
            <person name="Zeng Q."/>
            <person name="Koehrsen M."/>
            <person name="Haas B."/>
            <person name="Borodovsky M."/>
            <person name="Guigo R."/>
            <person name="Alvarado L."/>
            <person name="Berlin A."/>
            <person name="Borenstein D."/>
            <person name="Chen Z."/>
            <person name="Engels R."/>
            <person name="Freedman E."/>
            <person name="Gellesch M."/>
            <person name="Goldberg J."/>
            <person name="Griggs A."/>
            <person name="Gujja S."/>
            <person name="Heiman D."/>
            <person name="Hepburn T."/>
            <person name="Howarth C."/>
            <person name="Jen D."/>
            <person name="Larson L."/>
            <person name="Lewis B."/>
            <person name="Mehta T."/>
            <person name="Park D."/>
            <person name="Pearson M."/>
            <person name="Roberts A."/>
            <person name="Saif S."/>
            <person name="Shenoy N."/>
            <person name="Sisk P."/>
            <person name="Stolte C."/>
            <person name="Sykes S."/>
            <person name="Walk T."/>
            <person name="White J."/>
            <person name="Yandava C."/>
            <person name="Burger G."/>
            <person name="Gray M.W."/>
            <person name="Holland P.W.H."/>
            <person name="King N."/>
            <person name="Lang F.B.F."/>
            <person name="Roger A.J."/>
            <person name="Ruiz-Trillo I."/>
            <person name="Lander E."/>
            <person name="Nusbaum C."/>
        </authorList>
    </citation>
    <scope>NUCLEOTIDE SEQUENCE [LARGE SCALE GENOMIC DNA]</scope>
    <source>
        <strain evidence="5">ATCC 38327</strain>
    </source>
</reference>
<evidence type="ECO:0000256" key="2">
    <source>
        <dbReference type="SAM" id="Phobius"/>
    </source>
</evidence>
<proteinExistence type="predicted"/>
<accession>A0A0L0STV5</accession>
<feature type="transmembrane region" description="Helical" evidence="2">
    <location>
        <begin position="100"/>
        <end position="121"/>
    </location>
</feature>
<dbReference type="EMBL" id="GG745349">
    <property type="protein sequence ID" value="KNE65953.1"/>
    <property type="molecule type" value="Genomic_DNA"/>
</dbReference>
<dbReference type="eggNOG" id="KOG3624">
    <property type="taxonomic scope" value="Eukaryota"/>
</dbReference>
<sequence length="996" mass="108016">MAAYAPVPPAPPSPTAPLFAQPGADNDGSRASSQHNVQIDADGHRDDDHADVDDDDARDEEALLPGSRLAAAAAAATTSSRGLFDQPMDALKNRTPLERVLLGSSLALLVACAVLLALYAGQLHQGNAPIPHVPVADDPITAPPPGSPNPVPVPIPAPVPPIVPKDPTNDKVEFCLTPGCTLAAAHMLESMNPAADPCDDFYQYACGGWEQKHDLPDNKQRVGVFNDLDDANKRIIRAILDSPAPPTSGNGKHRDLEQKLFDQVRTIFRACMDEPAIAARGAQPLRDAVATVAKTFPADLHSVDRAKLADALAQLHFMGIDTLVAVGVTDDLHDPKRQIVNVGQAGLGLPSKEFFEESKYTQVYERAIAGMLKSLFDGQVDAVPSASVDHEETDADLEDGDGLLAQWLTHFGFAKRDVPVEPVEPKVCAEGQVANGDGSPCDDPFWDWFWDIFFPQPKHPKPEPPKEPKEPKHPKEPKEPKKPKKDKKPKHPPVEPEPGKPQEPAPVPEEPTKPAIDWTELAKAIVALEQQVAAIAWNNEELSDPIKTYNPMKVADLEAKIPVLPWKSLILQLTRTAKLPCTDVDACYGGVVVGQPSYLEKLDQILNKASPRTVHWYLVWRSVQSLAGFTDPATQKPLEEYRAVVNGIAPGTRPPRADTCLEVVDMAVGMSAGRWFVAEQFGGNARKRAQNPKKPKHPPVEPEPEEPQEPAPEPEPTKPAIDWTELAKAVVALEQQVAAISWNNEELSDPIKTYNPMTVADLEAKTPVLPWKSLIAQLTRTAKLPCTDVDACYGGVVVGQPSYLEKLDAVLNKASPRTVHWYLVWRAVQSLAAFTDPATQKPLEEYQAVVYGIAPGTRPPRADTCLEVVDSAVGMSAGRWFVAEQFGGNARKRAQNVIGSILDAFDTRLDELAWLDDATRAEARKKAKALDRKVGYPDLVMNVTQLHDKYSPLKASTSTSAATTTSVTMSTTAAPTATTAPGKKLDDNEPAADSFY</sequence>
<feature type="compositionally biased region" description="Basic residues" evidence="1">
    <location>
        <begin position="685"/>
        <end position="697"/>
    </location>
</feature>
<feature type="domain" description="Peptidase M13 N-terminal" evidence="3">
    <location>
        <begin position="724"/>
        <end position="937"/>
    </location>
</feature>
<feature type="compositionally biased region" description="Low complexity" evidence="1">
    <location>
        <begin position="955"/>
        <end position="980"/>
    </location>
</feature>
<feature type="compositionally biased region" description="Pro residues" evidence="1">
    <location>
        <begin position="1"/>
        <end position="15"/>
    </location>
</feature>
<dbReference type="SUPFAM" id="SSF55486">
    <property type="entry name" value="Metalloproteases ('zincins'), catalytic domain"/>
    <property type="match status" value="3"/>
</dbReference>
<feature type="region of interest" description="Disordered" evidence="1">
    <location>
        <begin position="457"/>
        <end position="513"/>
    </location>
</feature>
<dbReference type="PANTHER" id="PTHR11733">
    <property type="entry name" value="ZINC METALLOPROTEASE FAMILY M13 NEPRILYSIN-RELATED"/>
    <property type="match status" value="1"/>
</dbReference>
<evidence type="ECO:0000313" key="4">
    <source>
        <dbReference type="EMBL" id="KNE65953.1"/>
    </source>
</evidence>
<name>A0A0L0STV5_ALLM3</name>
<dbReference type="PROSITE" id="PS51885">
    <property type="entry name" value="NEPRILYSIN"/>
    <property type="match status" value="1"/>
</dbReference>
<dbReference type="InterPro" id="IPR000718">
    <property type="entry name" value="Peptidase_M13"/>
</dbReference>
<dbReference type="AlphaFoldDB" id="A0A0L0STV5"/>
<keyword evidence="2" id="KW-0812">Transmembrane</keyword>
<feature type="compositionally biased region" description="Basic and acidic residues" evidence="1">
    <location>
        <begin position="460"/>
        <end position="480"/>
    </location>
</feature>
<feature type="compositionally biased region" description="Basic residues" evidence="1">
    <location>
        <begin position="481"/>
        <end position="491"/>
    </location>
</feature>
<dbReference type="GO" id="GO:0016485">
    <property type="term" value="P:protein processing"/>
    <property type="evidence" value="ECO:0007669"/>
    <property type="project" value="TreeGrafter"/>
</dbReference>
<dbReference type="Pfam" id="PF05649">
    <property type="entry name" value="Peptidase_M13_N"/>
    <property type="match status" value="3"/>
</dbReference>
<keyword evidence="2" id="KW-1133">Transmembrane helix</keyword>
<feature type="region of interest" description="Disordered" evidence="1">
    <location>
        <begin position="683"/>
        <end position="719"/>
    </location>
</feature>
<organism evidence="4 5">
    <name type="scientific">Allomyces macrogynus (strain ATCC 38327)</name>
    <name type="common">Allomyces javanicus var. macrogynus</name>
    <dbReference type="NCBI Taxonomy" id="578462"/>
    <lineage>
        <taxon>Eukaryota</taxon>
        <taxon>Fungi</taxon>
        <taxon>Fungi incertae sedis</taxon>
        <taxon>Blastocladiomycota</taxon>
        <taxon>Blastocladiomycetes</taxon>
        <taxon>Blastocladiales</taxon>
        <taxon>Blastocladiaceae</taxon>
        <taxon>Allomyces</taxon>
    </lineage>
</organism>
<feature type="region of interest" description="Disordered" evidence="1">
    <location>
        <begin position="1"/>
        <end position="58"/>
    </location>
</feature>
<feature type="domain" description="Peptidase M13 N-terminal" evidence="3">
    <location>
        <begin position="519"/>
        <end position="690"/>
    </location>
</feature>
<feature type="region of interest" description="Disordered" evidence="1">
    <location>
        <begin position="955"/>
        <end position="996"/>
    </location>
</feature>
<dbReference type="InterPro" id="IPR042089">
    <property type="entry name" value="Peptidase_M13_dom_2"/>
</dbReference>
<evidence type="ECO:0000313" key="5">
    <source>
        <dbReference type="Proteomes" id="UP000054350"/>
    </source>
</evidence>
<dbReference type="GO" id="GO:0004222">
    <property type="term" value="F:metalloendopeptidase activity"/>
    <property type="evidence" value="ECO:0007669"/>
    <property type="project" value="InterPro"/>
</dbReference>